<sequence length="646" mass="69969">MSIVTHFGETRVNTTTSGRQEWSSVASLKDGGWIVTWESNVAGDTFQRIYQQRYDATGVAVGAEVRVSQSPFNKQSEVSTTGLSDGGWVVTWIGQDGNSDGIFQQRFNAYGLRVGHETRVNTTTDSLQAEPTITALVGGGWVVTWTSNTAGYGTAIHQQRYGANGFPIGTETMVDSWRYGAYRPSVTALADGGWIVTYRGQDPGSTGDEYIYQQRYDADGWTVDYPIQVNAVMENTWQTLPTVTALKDGGWVVTWTSRTGDESTTSVRQQRFATNGEKIGPEVQVNAIAASDQFDSSVTALPDGGWLITWASGPAVQDANRDIYQQRYAANGQKVGGENRVNTFTEGDQWLASVTTLADGGWVVSWGSSGQDGDSYGIYQQRYTADGQQVGPTTPTGLSLVGNPFTEGVSGGSQTAQVLVKAFATDQPFTFTLLDDADGRFALSSSGILTVKDGAKLDYEQARSHQILVAVKDTLGAEYRSWIRVDVGDVASETVTGSTNSDVIKGNMGKDTFKGGSGDDKFWGGLGNDILTGDTGKDIFVFDTKPNKKSNLDRITDFSVKDDAIWLDNKVFAKLGKAGSEAKPVQMKKDFFTIGSKAKDKNDYIVYDKTKGVLYYDADGSGKGKQVEIATVSKKLSLTYKDLFVI</sequence>
<dbReference type="InterPro" id="IPR050557">
    <property type="entry name" value="RTX_toxin/Mannuronan_C5-epim"/>
</dbReference>
<gene>
    <name evidence="3" type="ORF">I2H36_10645</name>
</gene>
<evidence type="ECO:0000313" key="4">
    <source>
        <dbReference type="Proteomes" id="UP000611708"/>
    </source>
</evidence>
<reference evidence="3 4" key="1">
    <citation type="submission" date="2020-11" db="EMBL/GenBank/DDBJ databases">
        <authorList>
            <person name="Kim M.K."/>
        </authorList>
    </citation>
    <scope>NUCLEOTIDE SEQUENCE [LARGE SCALE GENOMIC DNA]</scope>
    <source>
        <strain evidence="3 4">BT290</strain>
    </source>
</reference>
<dbReference type="RefSeq" id="WP_196263863.1">
    <property type="nucleotide sequence ID" value="NZ_JADQDN010000004.1"/>
</dbReference>
<evidence type="ECO:0000256" key="1">
    <source>
        <dbReference type="ARBA" id="ARBA00004613"/>
    </source>
</evidence>
<comment type="subcellular location">
    <subcellularLocation>
        <location evidence="1">Secreted</location>
    </subcellularLocation>
</comment>
<protein>
    <recommendedName>
        <fullName evidence="5">Cadherin domain-containing protein</fullName>
    </recommendedName>
</protein>
<keyword evidence="2" id="KW-0964">Secreted</keyword>
<evidence type="ECO:0000313" key="3">
    <source>
        <dbReference type="EMBL" id="MBF9196500.1"/>
    </source>
</evidence>
<name>A0ABS0HSP9_9HYPH</name>
<keyword evidence="4" id="KW-1185">Reference proteome</keyword>
<dbReference type="InterPro" id="IPR001343">
    <property type="entry name" value="Hemolysn_Ca-bd"/>
</dbReference>
<dbReference type="EMBL" id="JADQDN010000004">
    <property type="protein sequence ID" value="MBF9196500.1"/>
    <property type="molecule type" value="Genomic_DNA"/>
</dbReference>
<proteinExistence type="predicted"/>
<dbReference type="Proteomes" id="UP000611708">
    <property type="component" value="Unassembled WGS sequence"/>
</dbReference>
<evidence type="ECO:0000256" key="2">
    <source>
        <dbReference type="ARBA" id="ARBA00022525"/>
    </source>
</evidence>
<dbReference type="CDD" id="cd11304">
    <property type="entry name" value="Cadherin_repeat"/>
    <property type="match status" value="1"/>
</dbReference>
<dbReference type="InterPro" id="IPR011049">
    <property type="entry name" value="Serralysin-like_metalloprot_C"/>
</dbReference>
<evidence type="ECO:0008006" key="5">
    <source>
        <dbReference type="Google" id="ProtNLM"/>
    </source>
</evidence>
<organism evidence="3 4">
    <name type="scientific">Microvirga terrestris</name>
    <dbReference type="NCBI Taxonomy" id="2791024"/>
    <lineage>
        <taxon>Bacteria</taxon>
        <taxon>Pseudomonadati</taxon>
        <taxon>Pseudomonadota</taxon>
        <taxon>Alphaproteobacteria</taxon>
        <taxon>Hyphomicrobiales</taxon>
        <taxon>Methylobacteriaceae</taxon>
        <taxon>Microvirga</taxon>
    </lineage>
</organism>
<dbReference type="Gene3D" id="2.150.10.10">
    <property type="entry name" value="Serralysin-like metalloprotease, C-terminal"/>
    <property type="match status" value="1"/>
</dbReference>
<dbReference type="Pfam" id="PF00353">
    <property type="entry name" value="HemolysinCabind"/>
    <property type="match status" value="1"/>
</dbReference>
<dbReference type="SUPFAM" id="SSF51120">
    <property type="entry name" value="beta-Roll"/>
    <property type="match status" value="1"/>
</dbReference>
<dbReference type="PANTHER" id="PTHR38340">
    <property type="entry name" value="S-LAYER PROTEIN"/>
    <property type="match status" value="1"/>
</dbReference>
<dbReference type="PANTHER" id="PTHR38340:SF1">
    <property type="entry name" value="S-LAYER PROTEIN"/>
    <property type="match status" value="1"/>
</dbReference>
<dbReference type="PRINTS" id="PR00313">
    <property type="entry name" value="CABNDNGRPT"/>
</dbReference>
<comment type="caution">
    <text evidence="3">The sequence shown here is derived from an EMBL/GenBank/DDBJ whole genome shotgun (WGS) entry which is preliminary data.</text>
</comment>
<accession>A0ABS0HSP9</accession>